<dbReference type="AlphaFoldDB" id="A0A7M2YUJ9"/>
<name>A0A7M2YUJ9_9ACTN</name>
<gene>
    <name evidence="2" type="ORF">Gocc_2376</name>
</gene>
<protein>
    <submittedName>
        <fullName evidence="2">Uncharacterized protein</fullName>
    </submittedName>
</protein>
<keyword evidence="3" id="KW-1185">Reference proteome</keyword>
<dbReference type="Proteomes" id="UP000254134">
    <property type="component" value="Unassembled WGS sequence"/>
</dbReference>
<evidence type="ECO:0000256" key="1">
    <source>
        <dbReference type="SAM" id="MobiDB-lite"/>
    </source>
</evidence>
<feature type="region of interest" description="Disordered" evidence="1">
    <location>
        <begin position="58"/>
        <end position="79"/>
    </location>
</feature>
<dbReference type="EMBL" id="QQZY01000006">
    <property type="protein sequence ID" value="RDI73812.1"/>
    <property type="molecule type" value="Genomic_DNA"/>
</dbReference>
<evidence type="ECO:0000313" key="3">
    <source>
        <dbReference type="Proteomes" id="UP000254134"/>
    </source>
</evidence>
<organism evidence="2 3">
    <name type="scientific">Gaiella occulta</name>
    <dbReference type="NCBI Taxonomy" id="1002870"/>
    <lineage>
        <taxon>Bacteria</taxon>
        <taxon>Bacillati</taxon>
        <taxon>Actinomycetota</taxon>
        <taxon>Thermoleophilia</taxon>
        <taxon>Gaiellales</taxon>
        <taxon>Gaiellaceae</taxon>
        <taxon>Gaiella</taxon>
    </lineage>
</organism>
<accession>A0A7M2YUJ9</accession>
<dbReference type="InterPro" id="IPR006311">
    <property type="entry name" value="TAT_signal"/>
</dbReference>
<evidence type="ECO:0000313" key="2">
    <source>
        <dbReference type="EMBL" id="RDI73812.1"/>
    </source>
</evidence>
<feature type="compositionally biased region" description="Basic and acidic residues" evidence="1">
    <location>
        <begin position="100"/>
        <end position="111"/>
    </location>
</feature>
<dbReference type="PROSITE" id="PS51318">
    <property type="entry name" value="TAT"/>
    <property type="match status" value="1"/>
</dbReference>
<feature type="region of interest" description="Disordered" evidence="1">
    <location>
        <begin position="95"/>
        <end position="119"/>
    </location>
</feature>
<dbReference type="RefSeq" id="WP_114796793.1">
    <property type="nucleotide sequence ID" value="NZ_QQZY01000006.1"/>
</dbReference>
<reference evidence="2 3" key="1">
    <citation type="submission" date="2018-07" db="EMBL/GenBank/DDBJ databases">
        <title>High-quality-draft genome sequence of Gaiella occulta.</title>
        <authorList>
            <person name="Severino R."/>
            <person name="Froufe H.J.C."/>
            <person name="Rainey F.A."/>
            <person name="Barroso C."/>
            <person name="Albuquerque L."/>
            <person name="Lobo-Da-Cunha A."/>
            <person name="Da Costa M.S."/>
            <person name="Egas C."/>
        </authorList>
    </citation>
    <scope>NUCLEOTIDE SEQUENCE [LARGE SCALE GENOMIC DNA]</scope>
    <source>
        <strain evidence="2 3">F2-233</strain>
    </source>
</reference>
<proteinExistence type="predicted"/>
<comment type="caution">
    <text evidence="2">The sequence shown here is derived from an EMBL/GenBank/DDBJ whole genome shotgun (WGS) entry which is preliminary data.</text>
</comment>
<sequence length="119" mass="12445">MNRRRALLVSLAVAVAAVAGVLALGNTVSQAGGARASSAAQIARRTAQLDRYEAALRKSLAQQPPPLPPLPQAGAQATAMRSTAAVRVVYRRPPPIVVKRRGDDEGGRESAYEESGSDD</sequence>
<reference evidence="3" key="2">
    <citation type="journal article" date="2019" name="MicrobiologyOpen">
        <title>High-quality draft genome sequence of Gaiella occulta isolated from a 150 meter deep mineral water borehole and comparison with the genome sequences of other deep-branching lineages of the phylum Actinobacteria.</title>
        <authorList>
            <person name="Severino R."/>
            <person name="Froufe H.J.C."/>
            <person name="Barroso C."/>
            <person name="Albuquerque L."/>
            <person name="Lobo-da-Cunha A."/>
            <person name="da Costa M.S."/>
            <person name="Egas C."/>
        </authorList>
    </citation>
    <scope>NUCLEOTIDE SEQUENCE [LARGE SCALE GENOMIC DNA]</scope>
    <source>
        <strain evidence="3">F2-233</strain>
    </source>
</reference>